<keyword evidence="3" id="KW-0325">Glycoprotein</keyword>
<dbReference type="KEGG" id="tng:GSTEN00001238G001"/>
<organism evidence="5">
    <name type="scientific">Tetraodon nigroviridis</name>
    <name type="common">Spotted green pufferfish</name>
    <name type="synonym">Chelonodon nigroviridis</name>
    <dbReference type="NCBI Taxonomy" id="99883"/>
    <lineage>
        <taxon>Eukaryota</taxon>
        <taxon>Metazoa</taxon>
        <taxon>Chordata</taxon>
        <taxon>Craniata</taxon>
        <taxon>Vertebrata</taxon>
        <taxon>Euteleostomi</taxon>
        <taxon>Actinopterygii</taxon>
        <taxon>Neopterygii</taxon>
        <taxon>Teleostei</taxon>
        <taxon>Neoteleostei</taxon>
        <taxon>Acanthomorphata</taxon>
        <taxon>Eupercaria</taxon>
        <taxon>Tetraodontiformes</taxon>
        <taxon>Tetradontoidea</taxon>
        <taxon>Tetraodontidae</taxon>
        <taxon>Tetraodon</taxon>
    </lineage>
</organism>
<keyword evidence="2" id="KW-0677">Repeat</keyword>
<reference evidence="5" key="1">
    <citation type="journal article" date="2004" name="Nature">
        <title>Genome duplication in the teleost fish Tetraodon nigroviridis reveals the early vertebrate proto-karyotype.</title>
        <authorList>
            <person name="Jaillon O."/>
            <person name="Aury J.-M."/>
            <person name="Brunet F."/>
            <person name="Petit J.-L."/>
            <person name="Stange-Thomann N."/>
            <person name="Mauceli E."/>
            <person name="Bouneau L."/>
            <person name="Fischer C."/>
            <person name="Ozouf-Costaz C."/>
            <person name="Bernot A."/>
            <person name="Nicaud S."/>
            <person name="Jaffe D."/>
            <person name="Fisher S."/>
            <person name="Lutfalla G."/>
            <person name="Dossat C."/>
            <person name="Segurens B."/>
            <person name="Dasilva C."/>
            <person name="Salanoubat M."/>
            <person name="Levy M."/>
            <person name="Boudet N."/>
            <person name="Castellano S."/>
            <person name="Anthouard V."/>
            <person name="Jubin C."/>
            <person name="Castelli V."/>
            <person name="Katinka M."/>
            <person name="Vacherie B."/>
            <person name="Biemont C."/>
            <person name="Skalli Z."/>
            <person name="Cattolico L."/>
            <person name="Poulain J."/>
            <person name="De Berardinis V."/>
            <person name="Cruaud C."/>
            <person name="Duprat S."/>
            <person name="Brottier P."/>
            <person name="Coutanceau J.-P."/>
            <person name="Gouzy J."/>
            <person name="Parra G."/>
            <person name="Lardier G."/>
            <person name="Chapple C."/>
            <person name="McKernan K.J."/>
            <person name="McEwan P."/>
            <person name="Bosak S."/>
            <person name="Kellis M."/>
            <person name="Volff J.-N."/>
            <person name="Guigo R."/>
            <person name="Zody M.C."/>
            <person name="Mesirov J."/>
            <person name="Lindblad-Toh K."/>
            <person name="Birren B."/>
            <person name="Nusbaum C."/>
            <person name="Kahn D."/>
            <person name="Robinson-Rechavi M."/>
            <person name="Laudet V."/>
            <person name="Schachter V."/>
            <person name="Quetier F."/>
            <person name="Saurin W."/>
            <person name="Scarpelli C."/>
            <person name="Wincker P."/>
            <person name="Lander E.S."/>
            <person name="Weissenbach J."/>
            <person name="Roest Crollius H."/>
        </authorList>
    </citation>
    <scope>NUCLEOTIDE SEQUENCE [LARGE SCALE GENOMIC DNA]</scope>
</reference>
<proteinExistence type="predicted"/>
<dbReference type="EMBL" id="CAAE01003866">
    <property type="protein sequence ID" value="CAF88106.1"/>
    <property type="molecule type" value="Genomic_DNA"/>
</dbReference>
<feature type="repeat" description="CSPG" evidence="4">
    <location>
        <begin position="1"/>
        <end position="90"/>
    </location>
</feature>
<dbReference type="Pfam" id="PF16184">
    <property type="entry name" value="Cadherin_3"/>
    <property type="match status" value="2"/>
</dbReference>
<dbReference type="OrthoDB" id="9026019at2759"/>
<protein>
    <submittedName>
        <fullName evidence="5">(spotted green pufferfish) hypothetical protein</fullName>
    </submittedName>
</protein>
<feature type="non-terminal residue" evidence="5">
    <location>
        <position position="283"/>
    </location>
</feature>
<dbReference type="AlphaFoldDB" id="Q4TG76"/>
<dbReference type="InterPro" id="IPR051561">
    <property type="entry name" value="FRAS1_ECM"/>
</dbReference>
<dbReference type="PANTHER" id="PTHR45739">
    <property type="entry name" value="MATRIX PROTEIN, PUTATIVE-RELATED"/>
    <property type="match status" value="1"/>
</dbReference>
<accession>Q4TG76</accession>
<feature type="repeat" description="CSPG" evidence="4">
    <location>
        <begin position="120"/>
        <end position="214"/>
    </location>
</feature>
<evidence type="ECO:0000256" key="1">
    <source>
        <dbReference type="ARBA" id="ARBA00022729"/>
    </source>
</evidence>
<evidence type="ECO:0000256" key="2">
    <source>
        <dbReference type="ARBA" id="ARBA00022737"/>
    </source>
</evidence>
<dbReference type="PROSITE" id="PS51854">
    <property type="entry name" value="CSPG"/>
    <property type="match status" value="2"/>
</dbReference>
<evidence type="ECO:0000313" key="5">
    <source>
        <dbReference type="EMBL" id="CAF88106.1"/>
    </source>
</evidence>
<comment type="caution">
    <text evidence="5">The sequence shown here is derived from an EMBL/GenBank/DDBJ whole genome shotgun (WGS) entry which is preliminary data.</text>
</comment>
<gene>
    <name evidence="5" type="ORF">GSTENG00001238001</name>
</gene>
<dbReference type="PANTHER" id="PTHR45739:SF12">
    <property type="entry name" value="CHONDROITIN SULFATE PROTEOGLYCAN 4-LIKE ISOFORM X2"/>
    <property type="match status" value="1"/>
</dbReference>
<evidence type="ECO:0000256" key="3">
    <source>
        <dbReference type="ARBA" id="ARBA00023180"/>
    </source>
</evidence>
<feature type="non-terminal residue" evidence="5">
    <location>
        <position position="1"/>
    </location>
</feature>
<name>Q4TG76_TETNG</name>
<dbReference type="InterPro" id="IPR039005">
    <property type="entry name" value="CSPG_rpt"/>
</dbReference>
<sequence length="283" mass="32000">LRNLVVQEGGRAFLEAKHVKVHLDFKKLGIRQSQIMFRVEEQPVHGQIRLDVDPDQEENTFSMLDLWHGRVMYIHGGSEEPEDFFTFSVYSSSRREVPDYLKEKKLYRYNITVTATNDAPELSLPEGNLFVLLENTKKRLTTDVLKATDIDSNNADLVFSVLGNLNANAGYLEIEDSPGTAVASFSHVDLEELRVYYVHTGVRNSRIVLRVSDGDNLTNTLLLTLIALALDYDVANNTRIEILHADAAFIRSNQLAVRTNALTQAVDVRYDITEAPQYAELQT</sequence>
<reference evidence="5" key="2">
    <citation type="submission" date="2004-02" db="EMBL/GenBank/DDBJ databases">
        <authorList>
            <consortium name="Genoscope"/>
            <consortium name="Whitehead Institute Centre for Genome Research"/>
        </authorList>
    </citation>
    <scope>NUCLEOTIDE SEQUENCE</scope>
</reference>
<evidence type="ECO:0000256" key="4">
    <source>
        <dbReference type="PROSITE-ProRule" id="PRU01201"/>
    </source>
</evidence>
<dbReference type="GO" id="GO:0009653">
    <property type="term" value="P:anatomical structure morphogenesis"/>
    <property type="evidence" value="ECO:0007669"/>
    <property type="project" value="TreeGrafter"/>
</dbReference>
<keyword evidence="1" id="KW-0732">Signal</keyword>